<dbReference type="PATRIC" id="fig|1115809.3.peg.2211"/>
<reference evidence="1 2" key="1">
    <citation type="submission" date="2013-08" db="EMBL/GenBank/DDBJ databases">
        <authorList>
            <person name="Durkin A.S."/>
            <person name="Haft D.R."/>
            <person name="McCorrison J."/>
            <person name="Torralba M."/>
            <person name="Gillis M."/>
            <person name="Haft D.H."/>
            <person name="Methe B."/>
            <person name="Sutton G."/>
            <person name="Nelson K.E."/>
        </authorList>
    </citation>
    <scope>NUCLEOTIDE SEQUENCE [LARGE SCALE GENOMIC DNA]</scope>
    <source>
        <strain evidence="1 2">F0067</strain>
    </source>
</reference>
<dbReference type="EMBL" id="AWEY01000038">
    <property type="protein sequence ID" value="ERK38531.1"/>
    <property type="molecule type" value="Genomic_DNA"/>
</dbReference>
<organism evidence="1 2">
    <name type="scientific">Segatella baroniae F0067</name>
    <dbReference type="NCBI Taxonomy" id="1115809"/>
    <lineage>
        <taxon>Bacteria</taxon>
        <taxon>Pseudomonadati</taxon>
        <taxon>Bacteroidota</taxon>
        <taxon>Bacteroidia</taxon>
        <taxon>Bacteroidales</taxon>
        <taxon>Prevotellaceae</taxon>
        <taxon>Segatella</taxon>
    </lineage>
</organism>
<comment type="caution">
    <text evidence="1">The sequence shown here is derived from an EMBL/GenBank/DDBJ whole genome shotgun (WGS) entry which is preliminary data.</text>
</comment>
<name>U2P2Y9_9BACT</name>
<evidence type="ECO:0000313" key="2">
    <source>
        <dbReference type="Proteomes" id="UP000016648"/>
    </source>
</evidence>
<gene>
    <name evidence="1" type="ORF">HMPREF9135_1439</name>
</gene>
<accession>U2P2Y9</accession>
<dbReference type="AlphaFoldDB" id="U2P2Y9"/>
<evidence type="ECO:0000313" key="1">
    <source>
        <dbReference type="EMBL" id="ERK38531.1"/>
    </source>
</evidence>
<protein>
    <submittedName>
        <fullName evidence="1">Uncharacterized protein</fullName>
    </submittedName>
</protein>
<proteinExistence type="predicted"/>
<dbReference type="Proteomes" id="UP000016648">
    <property type="component" value="Unassembled WGS sequence"/>
</dbReference>
<dbReference type="RefSeq" id="WP_021590522.1">
    <property type="nucleotide sequence ID" value="NZ_AWEY01000038.1"/>
</dbReference>
<keyword evidence="2" id="KW-1185">Reference proteome</keyword>
<sequence length="154" mass="18164">MTQLDKDAHDTQMADMKSFAEEMPAIGIFWYDPTDNTFFGVCKSELTPKMVEEAANKGLPFINYKHLHRQVWAKEYFMAQAKHLHTKFKGDYTQIPRGRVAWNIDKFIVLVGHWAESLQPQLTELIEQHFHLPYFEFVYDEHWDLGHGWSGDMK</sequence>